<dbReference type="Pfam" id="PF01007">
    <property type="entry name" value="IRK"/>
    <property type="match status" value="1"/>
</dbReference>
<keyword evidence="9 12" id="KW-0472">Membrane</keyword>
<evidence type="ECO:0000256" key="3">
    <source>
        <dbReference type="ARBA" id="ARBA00022538"/>
    </source>
</evidence>
<evidence type="ECO:0000256" key="10">
    <source>
        <dbReference type="ARBA" id="ARBA00023303"/>
    </source>
</evidence>
<dbReference type="InterPro" id="IPR014756">
    <property type="entry name" value="Ig_E-set"/>
</dbReference>
<organism evidence="15 16">
    <name type="scientific">Oryctes borbonicus</name>
    <dbReference type="NCBI Taxonomy" id="1629725"/>
    <lineage>
        <taxon>Eukaryota</taxon>
        <taxon>Metazoa</taxon>
        <taxon>Ecdysozoa</taxon>
        <taxon>Arthropoda</taxon>
        <taxon>Hexapoda</taxon>
        <taxon>Insecta</taxon>
        <taxon>Pterygota</taxon>
        <taxon>Neoptera</taxon>
        <taxon>Endopterygota</taxon>
        <taxon>Coleoptera</taxon>
        <taxon>Polyphaga</taxon>
        <taxon>Scarabaeiformia</taxon>
        <taxon>Scarabaeidae</taxon>
        <taxon>Dynastinae</taxon>
        <taxon>Oryctes</taxon>
    </lineage>
</organism>
<evidence type="ECO:0000256" key="4">
    <source>
        <dbReference type="ARBA" id="ARBA00022692"/>
    </source>
</evidence>
<keyword evidence="10 11" id="KW-0407">Ion channel</keyword>
<dbReference type="EMBL" id="LJIG01002515">
    <property type="protein sequence ID" value="KRT84425.1"/>
    <property type="molecule type" value="Genomic_DNA"/>
</dbReference>
<sequence>RISYYRPYASPTNRIVKKSGKYNVLKANLPEKTSRYVRDLGNTLLNIRWRWILISVCIANGIAYLLFTLLWMAMVIWEESYMGEDAKEPCITGTSSFAGYLILVVETMTTIGSGGITPTDCQTGWVMMTLQALASVAIEGALVMAVFVKMSRPNNKNCMIHFSKKAVICRRDGVHCLIFRVRDVYGKYWAKTNIRAVLIRRKNLKEGDTLPYYFENLKLEDAGLLIWPQEVVHKINESSPFWNMCQIELCRSRFEIMIVLEGDSLITGHPSQSQTSYTNKEVLWGYRFRPCVEYDEREQKYIVNKKMFNEIVKYEIPECSARELEFSRNRSASANTEER</sequence>
<reference evidence="15 16" key="1">
    <citation type="submission" date="2015-09" db="EMBL/GenBank/DDBJ databases">
        <title>Draft genome of the scarab beetle Oryctes borbonicus.</title>
        <authorList>
            <person name="Meyer J.M."/>
            <person name="Markov G.V."/>
            <person name="Baskaran P."/>
            <person name="Herrmann M."/>
            <person name="Sommer R.J."/>
            <person name="Roedelsperger C."/>
        </authorList>
    </citation>
    <scope>NUCLEOTIDE SEQUENCE [LARGE SCALE GENOMIC DNA]</scope>
    <source>
        <strain evidence="15">OB123</strain>
        <tissue evidence="15">Whole animal</tissue>
    </source>
</reference>
<evidence type="ECO:0000256" key="11">
    <source>
        <dbReference type="RuleBase" id="RU003822"/>
    </source>
</evidence>
<dbReference type="GO" id="GO:0034702">
    <property type="term" value="C:monoatomic ion channel complex"/>
    <property type="evidence" value="ECO:0007669"/>
    <property type="project" value="UniProtKB-KW"/>
</dbReference>
<evidence type="ECO:0000256" key="5">
    <source>
        <dbReference type="ARBA" id="ARBA00022882"/>
    </source>
</evidence>
<dbReference type="Gene3D" id="2.60.40.1400">
    <property type="entry name" value="G protein-activated inward rectifier potassium channel 1"/>
    <property type="match status" value="1"/>
</dbReference>
<keyword evidence="4 11" id="KW-0812">Transmembrane</keyword>
<feature type="transmembrane region" description="Helical" evidence="12">
    <location>
        <begin position="128"/>
        <end position="148"/>
    </location>
</feature>
<dbReference type="InterPro" id="IPR041647">
    <property type="entry name" value="IRK_C"/>
</dbReference>
<comment type="similarity">
    <text evidence="11">Belongs to the inward rectifier-type potassium channel (TC 1.A.2.1) family.</text>
</comment>
<dbReference type="SUPFAM" id="SSF81296">
    <property type="entry name" value="E set domains"/>
    <property type="match status" value="1"/>
</dbReference>
<dbReference type="Gene3D" id="1.10.287.70">
    <property type="match status" value="1"/>
</dbReference>
<keyword evidence="16" id="KW-1185">Reference proteome</keyword>
<evidence type="ECO:0000256" key="8">
    <source>
        <dbReference type="ARBA" id="ARBA00023065"/>
    </source>
</evidence>
<gene>
    <name evidence="15" type="ORF">AMK59_11</name>
</gene>
<evidence type="ECO:0000256" key="7">
    <source>
        <dbReference type="ARBA" id="ARBA00022989"/>
    </source>
</evidence>
<evidence type="ECO:0000256" key="2">
    <source>
        <dbReference type="ARBA" id="ARBA00022448"/>
    </source>
</evidence>
<protein>
    <recommendedName>
        <fullName evidence="17">Ion channel</fullName>
    </recommendedName>
</protein>
<evidence type="ECO:0000256" key="6">
    <source>
        <dbReference type="ARBA" id="ARBA00022958"/>
    </source>
</evidence>
<dbReference type="Proteomes" id="UP000051574">
    <property type="component" value="Unassembled WGS sequence"/>
</dbReference>
<evidence type="ECO:0000313" key="16">
    <source>
        <dbReference type="Proteomes" id="UP000051574"/>
    </source>
</evidence>
<evidence type="ECO:0000256" key="9">
    <source>
        <dbReference type="ARBA" id="ARBA00023136"/>
    </source>
</evidence>
<dbReference type="PANTHER" id="PTHR11767">
    <property type="entry name" value="INWARD RECTIFIER POTASSIUM CHANNEL"/>
    <property type="match status" value="1"/>
</dbReference>
<keyword evidence="6 11" id="KW-0630">Potassium</keyword>
<dbReference type="PANTHER" id="PTHR11767:SF113">
    <property type="entry name" value="INWARDLY RECTIFYING POTASSIUM CHANNEL 2, ISOFORM D"/>
    <property type="match status" value="1"/>
</dbReference>
<keyword evidence="3 11" id="KW-0633">Potassium transport</keyword>
<dbReference type="OrthoDB" id="273257at2759"/>
<name>A0A0T6BAT1_9SCAR</name>
<feature type="domain" description="Inward rectifier potassium channel C-terminal" evidence="14">
    <location>
        <begin position="160"/>
        <end position="326"/>
    </location>
</feature>
<proteinExistence type="inferred from homology"/>
<dbReference type="InterPro" id="IPR013518">
    <property type="entry name" value="K_chnl_inward-rec_Kir_cyto"/>
</dbReference>
<dbReference type="InterPro" id="IPR016449">
    <property type="entry name" value="K_chnl_inward-rec_Kir"/>
</dbReference>
<keyword evidence="5 11" id="KW-0851">Voltage-gated channel</keyword>
<keyword evidence="7 12" id="KW-1133">Transmembrane helix</keyword>
<dbReference type="GO" id="GO:1990573">
    <property type="term" value="P:potassium ion import across plasma membrane"/>
    <property type="evidence" value="ECO:0007669"/>
    <property type="project" value="TreeGrafter"/>
</dbReference>
<feature type="non-terminal residue" evidence="15">
    <location>
        <position position="1"/>
    </location>
</feature>
<dbReference type="Pfam" id="PF17655">
    <property type="entry name" value="IRK_C"/>
    <property type="match status" value="1"/>
</dbReference>
<dbReference type="PRINTS" id="PR01320">
    <property type="entry name" value="KIRCHANNEL"/>
</dbReference>
<dbReference type="SUPFAM" id="SSF81324">
    <property type="entry name" value="Voltage-gated potassium channels"/>
    <property type="match status" value="1"/>
</dbReference>
<dbReference type="GO" id="GO:0034765">
    <property type="term" value="P:regulation of monoatomic ion transmembrane transport"/>
    <property type="evidence" value="ECO:0007669"/>
    <property type="project" value="TreeGrafter"/>
</dbReference>
<dbReference type="InterPro" id="IPR040445">
    <property type="entry name" value="Kir_TM"/>
</dbReference>
<evidence type="ECO:0000256" key="1">
    <source>
        <dbReference type="ARBA" id="ARBA00004141"/>
    </source>
</evidence>
<evidence type="ECO:0000256" key="12">
    <source>
        <dbReference type="SAM" id="Phobius"/>
    </source>
</evidence>
<comment type="caution">
    <text evidence="15">The sequence shown here is derived from an EMBL/GenBank/DDBJ whole genome shotgun (WGS) entry which is preliminary data.</text>
</comment>
<evidence type="ECO:0008006" key="17">
    <source>
        <dbReference type="Google" id="ProtNLM"/>
    </source>
</evidence>
<feature type="domain" description="Potassium channel inwardly rectifying transmembrane" evidence="13">
    <location>
        <begin position="16"/>
        <end position="153"/>
    </location>
</feature>
<dbReference type="AlphaFoldDB" id="A0A0T6BAT1"/>
<keyword evidence="2 11" id="KW-0813">Transport</keyword>
<dbReference type="GO" id="GO:0005886">
    <property type="term" value="C:plasma membrane"/>
    <property type="evidence" value="ECO:0007669"/>
    <property type="project" value="TreeGrafter"/>
</dbReference>
<keyword evidence="8 11" id="KW-0406">Ion transport</keyword>
<comment type="subcellular location">
    <subcellularLocation>
        <location evidence="1 11">Membrane</location>
        <topology evidence="1 11">Multi-pass membrane protein</topology>
    </subcellularLocation>
</comment>
<evidence type="ECO:0000259" key="14">
    <source>
        <dbReference type="Pfam" id="PF17655"/>
    </source>
</evidence>
<feature type="transmembrane region" description="Helical" evidence="12">
    <location>
        <begin position="51"/>
        <end position="77"/>
    </location>
</feature>
<dbReference type="GO" id="GO:0005242">
    <property type="term" value="F:inward rectifier potassium channel activity"/>
    <property type="evidence" value="ECO:0007669"/>
    <property type="project" value="InterPro"/>
</dbReference>
<evidence type="ECO:0000313" key="15">
    <source>
        <dbReference type="EMBL" id="KRT84425.1"/>
    </source>
</evidence>
<evidence type="ECO:0000259" key="13">
    <source>
        <dbReference type="Pfam" id="PF01007"/>
    </source>
</evidence>
<accession>A0A0T6BAT1</accession>